<dbReference type="RefSeq" id="WP_154717020.1">
    <property type="nucleotide sequence ID" value="NZ_LT837803.1"/>
</dbReference>
<comment type="similarity">
    <text evidence="1">Belongs to the GSP E family.</text>
</comment>
<proteinExistence type="inferred from homology"/>
<keyword evidence="3" id="KW-0067">ATP-binding</keyword>
<evidence type="ECO:0000313" key="5">
    <source>
        <dbReference type="EMBL" id="SMB28013.1"/>
    </source>
</evidence>
<dbReference type="InterPro" id="IPR001482">
    <property type="entry name" value="T2SS/T4SS_dom"/>
</dbReference>
<dbReference type="GO" id="GO:0005524">
    <property type="term" value="F:ATP binding"/>
    <property type="evidence" value="ECO:0007669"/>
    <property type="project" value="UniProtKB-KW"/>
</dbReference>
<evidence type="ECO:0000259" key="4">
    <source>
        <dbReference type="Pfam" id="PF00437"/>
    </source>
</evidence>
<evidence type="ECO:0000256" key="2">
    <source>
        <dbReference type="ARBA" id="ARBA00022741"/>
    </source>
</evidence>
<dbReference type="PANTHER" id="PTHR30258">
    <property type="entry name" value="TYPE II SECRETION SYSTEM PROTEIN GSPE-RELATED"/>
    <property type="match status" value="1"/>
</dbReference>
<dbReference type="GO" id="GO:0016887">
    <property type="term" value="F:ATP hydrolysis activity"/>
    <property type="evidence" value="ECO:0007669"/>
    <property type="project" value="TreeGrafter"/>
</dbReference>
<protein>
    <submittedName>
        <fullName evidence="5">Type II secretion system protein E</fullName>
    </submittedName>
</protein>
<sequence>MAKLSELEFFAIYLGEAENFFAGIPQTIDPHPAPPEYAEALAQLRAKCEAIFESTQRNEFTVRDDGISYRVSMLVSITETIYVLRRFPPKVPDIHTLGIHPRHVERLMTPNITGLVVVAGAFGQGKTTTASCLMTARLAKYGGVGITVEDPPEMPLEGHHGHGICYQTWVEQGGFGNEIRKAARWSPSIIFLGEIRDGESAAEALRASINGRLVICTTHAGNVTMAIERIYSLANAAAGNSEDVANLLANGLTAVLHQRLEADASGAKRPKIQFLWIGENDGREHGKGVRNTIRQRRFDQIENDVMLQLNQMIMMKGKLG</sequence>
<dbReference type="Proteomes" id="UP000242886">
    <property type="component" value="Chromosome SDENCHOL"/>
</dbReference>
<evidence type="ECO:0000256" key="3">
    <source>
        <dbReference type="ARBA" id="ARBA00022840"/>
    </source>
</evidence>
<reference evidence="5" key="1">
    <citation type="submission" date="2017-03" db="EMBL/GenBank/DDBJ databases">
        <authorList>
            <consortium name="AG Boll"/>
        </authorList>
    </citation>
    <scope>NUCLEOTIDE SEQUENCE [LARGE SCALE GENOMIC DNA]</scope>
    <source>
        <strain evidence="5">Chol</strain>
    </source>
</reference>
<evidence type="ECO:0000313" key="6">
    <source>
        <dbReference type="Proteomes" id="UP000242886"/>
    </source>
</evidence>
<dbReference type="AlphaFoldDB" id="A0A7Z7HSC9"/>
<keyword evidence="6" id="KW-1185">Reference proteome</keyword>
<gene>
    <name evidence="5" type="ORF">SDENCHOL_20533</name>
</gene>
<evidence type="ECO:0000256" key="1">
    <source>
        <dbReference type="ARBA" id="ARBA00006611"/>
    </source>
</evidence>
<keyword evidence="2" id="KW-0547">Nucleotide-binding</keyword>
<accession>A0A7Z7HSC9</accession>
<dbReference type="PANTHER" id="PTHR30258:SF3">
    <property type="entry name" value="SLL1921 PROTEIN"/>
    <property type="match status" value="1"/>
</dbReference>
<dbReference type="InterPro" id="IPR027417">
    <property type="entry name" value="P-loop_NTPase"/>
</dbReference>
<name>A0A7Z7HSC9_9PROT</name>
<dbReference type="Pfam" id="PF00437">
    <property type="entry name" value="T2SSE"/>
    <property type="match status" value="1"/>
</dbReference>
<feature type="domain" description="Bacterial type II secretion system protein E" evidence="4">
    <location>
        <begin position="58"/>
        <end position="262"/>
    </location>
</feature>
<dbReference type="EMBL" id="LT837803">
    <property type="protein sequence ID" value="SMB28013.1"/>
    <property type="molecule type" value="Genomic_DNA"/>
</dbReference>
<organism evidence="5 6">
    <name type="scientific">Sterolibacterium denitrificans</name>
    <dbReference type="NCBI Taxonomy" id="157592"/>
    <lineage>
        <taxon>Bacteria</taxon>
        <taxon>Pseudomonadati</taxon>
        <taxon>Pseudomonadota</taxon>
        <taxon>Betaproteobacteria</taxon>
        <taxon>Nitrosomonadales</taxon>
        <taxon>Sterolibacteriaceae</taxon>
        <taxon>Sterolibacterium</taxon>
    </lineage>
</organism>
<dbReference type="SUPFAM" id="SSF52540">
    <property type="entry name" value="P-loop containing nucleoside triphosphate hydrolases"/>
    <property type="match status" value="1"/>
</dbReference>
<dbReference type="Gene3D" id="3.40.50.300">
    <property type="entry name" value="P-loop containing nucleotide triphosphate hydrolases"/>
    <property type="match status" value="1"/>
</dbReference>
<dbReference type="GO" id="GO:0005886">
    <property type="term" value="C:plasma membrane"/>
    <property type="evidence" value="ECO:0007669"/>
    <property type="project" value="TreeGrafter"/>
</dbReference>